<dbReference type="EMBL" id="KQ244950">
    <property type="protein sequence ID" value="KNC73952.1"/>
    <property type="molecule type" value="Genomic_DNA"/>
</dbReference>
<dbReference type="Pfam" id="PF13896">
    <property type="entry name" value="Glyco_transf_49"/>
    <property type="match status" value="1"/>
</dbReference>
<name>A0A0L0FB60_9EUKA</name>
<accession>A0A0L0FB60</accession>
<protein>
    <submittedName>
        <fullName evidence="1">Uncharacterized protein</fullName>
    </submittedName>
</protein>
<dbReference type="Proteomes" id="UP000054560">
    <property type="component" value="Unassembled WGS sequence"/>
</dbReference>
<gene>
    <name evidence="1" type="ORF">SARC_13490</name>
</gene>
<sequence length="178" mass="19758">MLSSPDQITLATQGSFNRVGYLNPLAQRWQGPISLALLLDDRSQLQNIRDVIRGDPLIQQWVDVHVAIRLPKNHGPVSKCGTKLPGDYLAAAKEAGLQMYLPDLTMAGGQFLYKCVTTCVGFGHPFAHCYKEFNVCVKEEYGSIAQQVGKLAEALGHPNHTHTECPMKDDHYPVNMLR</sequence>
<dbReference type="RefSeq" id="XP_014147854.1">
    <property type="nucleotide sequence ID" value="XM_014292379.1"/>
</dbReference>
<feature type="non-terminal residue" evidence="1">
    <location>
        <position position="178"/>
    </location>
</feature>
<proteinExistence type="predicted"/>
<dbReference type="GeneID" id="25913994"/>
<reference evidence="1 2" key="1">
    <citation type="submission" date="2011-02" db="EMBL/GenBank/DDBJ databases">
        <title>The Genome Sequence of Sphaeroforma arctica JP610.</title>
        <authorList>
            <consortium name="The Broad Institute Genome Sequencing Platform"/>
            <person name="Russ C."/>
            <person name="Cuomo C."/>
            <person name="Young S.K."/>
            <person name="Zeng Q."/>
            <person name="Gargeya S."/>
            <person name="Alvarado L."/>
            <person name="Berlin A."/>
            <person name="Chapman S.B."/>
            <person name="Chen Z."/>
            <person name="Freedman E."/>
            <person name="Gellesch M."/>
            <person name="Goldberg J."/>
            <person name="Griggs A."/>
            <person name="Gujja S."/>
            <person name="Heilman E."/>
            <person name="Heiman D."/>
            <person name="Howarth C."/>
            <person name="Mehta T."/>
            <person name="Neiman D."/>
            <person name="Pearson M."/>
            <person name="Roberts A."/>
            <person name="Saif S."/>
            <person name="Shea T."/>
            <person name="Shenoy N."/>
            <person name="Sisk P."/>
            <person name="Stolte C."/>
            <person name="Sykes S."/>
            <person name="White J."/>
            <person name="Yandava C."/>
            <person name="Burger G."/>
            <person name="Gray M.W."/>
            <person name="Holland P.W.H."/>
            <person name="King N."/>
            <person name="Lang F.B.F."/>
            <person name="Roger A.J."/>
            <person name="Ruiz-Trillo I."/>
            <person name="Haas B."/>
            <person name="Nusbaum C."/>
            <person name="Birren B."/>
        </authorList>
    </citation>
    <scope>NUCLEOTIDE SEQUENCE [LARGE SCALE GENOMIC DNA]</scope>
    <source>
        <strain evidence="1 2">JP610</strain>
    </source>
</reference>
<dbReference type="AlphaFoldDB" id="A0A0L0FB60"/>
<keyword evidence="2" id="KW-1185">Reference proteome</keyword>
<evidence type="ECO:0000313" key="1">
    <source>
        <dbReference type="EMBL" id="KNC73952.1"/>
    </source>
</evidence>
<dbReference type="OrthoDB" id="9974378at2759"/>
<organism evidence="1 2">
    <name type="scientific">Sphaeroforma arctica JP610</name>
    <dbReference type="NCBI Taxonomy" id="667725"/>
    <lineage>
        <taxon>Eukaryota</taxon>
        <taxon>Ichthyosporea</taxon>
        <taxon>Ichthyophonida</taxon>
        <taxon>Sphaeroforma</taxon>
    </lineage>
</organism>
<evidence type="ECO:0000313" key="2">
    <source>
        <dbReference type="Proteomes" id="UP000054560"/>
    </source>
</evidence>